<keyword evidence="1" id="KW-0812">Transmembrane</keyword>
<organism evidence="2 3">
    <name type="scientific">Cohaesibacter celericrescens</name>
    <dbReference type="NCBI Taxonomy" id="2067669"/>
    <lineage>
        <taxon>Bacteria</taxon>
        <taxon>Pseudomonadati</taxon>
        <taxon>Pseudomonadota</taxon>
        <taxon>Alphaproteobacteria</taxon>
        <taxon>Hyphomicrobiales</taxon>
        <taxon>Cohaesibacteraceae</taxon>
    </lineage>
</organism>
<feature type="transmembrane region" description="Helical" evidence="1">
    <location>
        <begin position="56"/>
        <end position="73"/>
    </location>
</feature>
<gene>
    <name evidence="2" type="ORF">C0081_20320</name>
</gene>
<evidence type="ECO:0000256" key="1">
    <source>
        <dbReference type="SAM" id="Phobius"/>
    </source>
</evidence>
<comment type="caution">
    <text evidence="2">The sequence shown here is derived from an EMBL/GenBank/DDBJ whole genome shotgun (WGS) entry which is preliminary data.</text>
</comment>
<proteinExistence type="predicted"/>
<keyword evidence="1" id="KW-1133">Transmembrane helix</keyword>
<evidence type="ECO:0000313" key="2">
    <source>
        <dbReference type="EMBL" id="PLW75414.1"/>
    </source>
</evidence>
<dbReference type="AlphaFoldDB" id="A0A2N5XLP3"/>
<dbReference type="RefSeq" id="WP_101535567.1">
    <property type="nucleotide sequence ID" value="NZ_PKUQ01000052.1"/>
</dbReference>
<sequence length="86" mass="9022">MLNIVKFLFARIGEPSTFAGLPALVIGMLQLFDVNEAGQIGAVVQDALPKAAEGDWIGSALILAAGLIAVFMPDKGAPTDLTRNLR</sequence>
<accession>A0A2N5XLP3</accession>
<protein>
    <submittedName>
        <fullName evidence="2">Uncharacterized protein</fullName>
    </submittedName>
</protein>
<evidence type="ECO:0000313" key="3">
    <source>
        <dbReference type="Proteomes" id="UP000234881"/>
    </source>
</evidence>
<name>A0A2N5XLP3_9HYPH</name>
<dbReference type="EMBL" id="PKUQ01000052">
    <property type="protein sequence ID" value="PLW75414.1"/>
    <property type="molecule type" value="Genomic_DNA"/>
</dbReference>
<keyword evidence="1" id="KW-0472">Membrane</keyword>
<dbReference type="Proteomes" id="UP000234881">
    <property type="component" value="Unassembled WGS sequence"/>
</dbReference>
<reference evidence="2 3" key="1">
    <citation type="submission" date="2018-01" db="EMBL/GenBank/DDBJ databases">
        <title>The draft genome sequence of Cohaesibacter sp. H1304.</title>
        <authorList>
            <person name="Wang N.-N."/>
            <person name="Du Z.-J."/>
        </authorList>
    </citation>
    <scope>NUCLEOTIDE SEQUENCE [LARGE SCALE GENOMIC DNA]</scope>
    <source>
        <strain evidence="2 3">H1304</strain>
    </source>
</reference>
<keyword evidence="3" id="KW-1185">Reference proteome</keyword>